<dbReference type="PANTHER" id="PTHR30313:SF2">
    <property type="entry name" value="DNA PRIMASE"/>
    <property type="match status" value="1"/>
</dbReference>
<dbReference type="SUPFAM" id="SSF57783">
    <property type="entry name" value="Zinc beta-ribbon"/>
    <property type="match status" value="1"/>
</dbReference>
<proteinExistence type="predicted"/>
<dbReference type="InterPro" id="IPR025054">
    <property type="entry name" value="DUF3991"/>
</dbReference>
<dbReference type="EMBL" id="AAXG02000041">
    <property type="protein sequence ID" value="EDM98261.1"/>
    <property type="molecule type" value="Genomic_DNA"/>
</dbReference>
<evidence type="ECO:0000259" key="1">
    <source>
        <dbReference type="Pfam" id="PF13154"/>
    </source>
</evidence>
<dbReference type="STRING" id="411467.BACCAP_03921"/>
<evidence type="ECO:0000313" key="2">
    <source>
        <dbReference type="EMBL" id="EDM98261.1"/>
    </source>
</evidence>
<dbReference type="PANTHER" id="PTHR30313">
    <property type="entry name" value="DNA PRIMASE"/>
    <property type="match status" value="1"/>
</dbReference>
<gene>
    <name evidence="2" type="ORF">BACCAP_03921</name>
</gene>
<sequence length="310" mass="35789">MIQTSEKTRFTEAEMATVRDTDLPDLLFSLGYQVKRIGRYYTTQEMDSIRIKDRRTWFRYSEGIGGDAITFLQRFYNKSFLEAVEYLLTWHGRARDSPPVSTPRQTKEKEEKVPFTLPPANVDHRRVFAYLRKRGIAPQVIQGFVEAGLLYEDAQHHNCVFVGRDQSGAPVFANQRGTYDWNGSSFKGDVPGSNKDIAFRLHCSKKHDAVLVFEAPIDLMSFCTLHRKVTSNAVALCGLYEGGLRTYLRDNPHIRRIILCLDNDEHGQQATQKLREMFSAEDYEVSQQLPPQGKDWNEYLLQRNVLRERG</sequence>
<dbReference type="GO" id="GO:0005737">
    <property type="term" value="C:cytoplasm"/>
    <property type="evidence" value="ECO:0007669"/>
    <property type="project" value="TreeGrafter"/>
</dbReference>
<dbReference type="InterPro" id="IPR050219">
    <property type="entry name" value="DnaG_primase"/>
</dbReference>
<dbReference type="Pfam" id="PF13154">
    <property type="entry name" value="DUF3991"/>
    <property type="match status" value="1"/>
</dbReference>
<dbReference type="eggNOG" id="COG0358">
    <property type="taxonomic scope" value="Bacteria"/>
</dbReference>
<accession>A6P0B1</accession>
<name>A6P0B1_9FIRM</name>
<organism evidence="2 3">
    <name type="scientific">Pseudoflavonifractor capillosus ATCC 29799</name>
    <dbReference type="NCBI Taxonomy" id="411467"/>
    <lineage>
        <taxon>Bacteria</taxon>
        <taxon>Bacillati</taxon>
        <taxon>Bacillota</taxon>
        <taxon>Clostridia</taxon>
        <taxon>Eubacteriales</taxon>
        <taxon>Oscillospiraceae</taxon>
        <taxon>Pseudoflavonifractor</taxon>
    </lineage>
</organism>
<dbReference type="SUPFAM" id="SSF56731">
    <property type="entry name" value="DNA primase core"/>
    <property type="match status" value="1"/>
</dbReference>
<evidence type="ECO:0000313" key="3">
    <source>
        <dbReference type="Proteomes" id="UP000003639"/>
    </source>
</evidence>
<dbReference type="OrthoDB" id="9802530at2"/>
<dbReference type="Gene3D" id="3.40.1360.10">
    <property type="match status" value="1"/>
</dbReference>
<dbReference type="GO" id="GO:0006269">
    <property type="term" value="P:DNA replication, synthesis of primer"/>
    <property type="evidence" value="ECO:0007669"/>
    <property type="project" value="TreeGrafter"/>
</dbReference>
<dbReference type="Pfam" id="PF13155">
    <property type="entry name" value="Toprim_2"/>
    <property type="match status" value="1"/>
</dbReference>
<reference evidence="2 3" key="1">
    <citation type="submission" date="2007-04" db="EMBL/GenBank/DDBJ databases">
        <authorList>
            <person name="Fulton L."/>
            <person name="Clifton S."/>
            <person name="Fulton B."/>
            <person name="Xu J."/>
            <person name="Minx P."/>
            <person name="Pepin K.H."/>
            <person name="Johnson M."/>
            <person name="Thiruvilangam P."/>
            <person name="Bhonagiri V."/>
            <person name="Nash W.E."/>
            <person name="Mardis E.R."/>
            <person name="Wilson R.K."/>
        </authorList>
    </citation>
    <scope>NUCLEOTIDE SEQUENCE [LARGE SCALE GENOMIC DNA]</scope>
    <source>
        <strain evidence="2 3">ATCC 29799</strain>
    </source>
</reference>
<dbReference type="AlphaFoldDB" id="A6P0B1"/>
<keyword evidence="3" id="KW-1185">Reference proteome</keyword>
<comment type="caution">
    <text evidence="2">The sequence shown here is derived from an EMBL/GenBank/DDBJ whole genome shotgun (WGS) entry which is preliminary data.</text>
</comment>
<reference evidence="2 3" key="2">
    <citation type="submission" date="2007-06" db="EMBL/GenBank/DDBJ databases">
        <title>Draft genome sequence of Pseudoflavonifractor capillosus ATCC 29799.</title>
        <authorList>
            <person name="Sudarsanam P."/>
            <person name="Ley R."/>
            <person name="Guruge J."/>
            <person name="Turnbaugh P.J."/>
            <person name="Mahowald M."/>
            <person name="Liep D."/>
            <person name="Gordon J."/>
        </authorList>
    </citation>
    <scope>NUCLEOTIDE SEQUENCE [LARGE SCALE GENOMIC DNA]</scope>
    <source>
        <strain evidence="2 3">ATCC 29799</strain>
    </source>
</reference>
<dbReference type="Proteomes" id="UP000003639">
    <property type="component" value="Unassembled WGS sequence"/>
</dbReference>
<protein>
    <recommendedName>
        <fullName evidence="1">DUF3991 domain-containing protein</fullName>
    </recommendedName>
</protein>
<feature type="domain" description="DUF3991" evidence="1">
    <location>
        <begin position="129"/>
        <end position="205"/>
    </location>
</feature>